<feature type="domain" description="CBS" evidence="2">
    <location>
        <begin position="19"/>
        <end position="79"/>
    </location>
</feature>
<dbReference type="EMBL" id="BIMW01000036">
    <property type="protein sequence ID" value="GCE92751.1"/>
    <property type="molecule type" value="Genomic_DNA"/>
</dbReference>
<evidence type="ECO:0000256" key="1">
    <source>
        <dbReference type="PROSITE-ProRule" id="PRU00703"/>
    </source>
</evidence>
<sequence length="84" mass="9444">MRLAAQQQPLQSLLVGEVMSQPVITLQQSELTDIFAIIDFLQKRGLRHLPIVDDHCSLLGLISHESLQRLKSPVDLMRLRSVGT</sequence>
<dbReference type="PROSITE" id="PS51371">
    <property type="entry name" value="CBS"/>
    <property type="match status" value="1"/>
</dbReference>
<proteinExistence type="predicted"/>
<dbReference type="Proteomes" id="UP000326169">
    <property type="component" value="Unassembled WGS sequence"/>
</dbReference>
<dbReference type="Pfam" id="PF00571">
    <property type="entry name" value="CBS"/>
    <property type="match status" value="1"/>
</dbReference>
<organism evidence="3 4">
    <name type="scientific">Limnospira platensis NIES-46</name>
    <dbReference type="NCBI Taxonomy" id="1236695"/>
    <lineage>
        <taxon>Bacteria</taxon>
        <taxon>Bacillati</taxon>
        <taxon>Cyanobacteriota</taxon>
        <taxon>Cyanophyceae</taxon>
        <taxon>Oscillatoriophycideae</taxon>
        <taxon>Oscillatoriales</taxon>
        <taxon>Sirenicapillariaceae</taxon>
        <taxon>Limnospira</taxon>
    </lineage>
</organism>
<comment type="caution">
    <text evidence="3">The sequence shown here is derived from an EMBL/GenBank/DDBJ whole genome shotgun (WGS) entry which is preliminary data.</text>
</comment>
<gene>
    <name evidence="3" type="ORF">NIES46_07920</name>
</gene>
<keyword evidence="4" id="KW-1185">Reference proteome</keyword>
<dbReference type="InterPro" id="IPR000644">
    <property type="entry name" value="CBS_dom"/>
</dbReference>
<accession>A0A5M3T4H2</accession>
<dbReference type="InterPro" id="IPR046342">
    <property type="entry name" value="CBS_dom_sf"/>
</dbReference>
<dbReference type="GeneID" id="301686002"/>
<evidence type="ECO:0000313" key="3">
    <source>
        <dbReference type="EMBL" id="GCE92751.1"/>
    </source>
</evidence>
<keyword evidence="1" id="KW-0129">CBS domain</keyword>
<dbReference type="Gene3D" id="3.10.580.10">
    <property type="entry name" value="CBS-domain"/>
    <property type="match status" value="1"/>
</dbReference>
<name>A0A5M3T4H2_LIMPL</name>
<protein>
    <recommendedName>
        <fullName evidence="2">CBS domain-containing protein</fullName>
    </recommendedName>
</protein>
<reference evidence="3 4" key="1">
    <citation type="journal article" date="2019" name="J Genomics">
        <title>The Draft Genome of a Hydrogen-producing Cyanobacterium, Arthrospira platensis NIES-46.</title>
        <authorList>
            <person name="Suzuki S."/>
            <person name="Yamaguchi H."/>
            <person name="Kawachi M."/>
        </authorList>
    </citation>
    <scope>NUCLEOTIDE SEQUENCE [LARGE SCALE GENOMIC DNA]</scope>
    <source>
        <strain evidence="3 4">NIES-46</strain>
    </source>
</reference>
<evidence type="ECO:0000259" key="2">
    <source>
        <dbReference type="PROSITE" id="PS51371"/>
    </source>
</evidence>
<dbReference type="SUPFAM" id="SSF54631">
    <property type="entry name" value="CBS-domain pair"/>
    <property type="match status" value="1"/>
</dbReference>
<evidence type="ECO:0000313" key="4">
    <source>
        <dbReference type="Proteomes" id="UP000326169"/>
    </source>
</evidence>
<dbReference type="RefSeq" id="WP_035735851.1">
    <property type="nucleotide sequence ID" value="NZ_BIMW01000036.1"/>
</dbReference>